<evidence type="ECO:0000313" key="2">
    <source>
        <dbReference type="Proteomes" id="UP000076154"/>
    </source>
</evidence>
<keyword evidence="2" id="KW-1185">Reference proteome</keyword>
<name>A0A369JCK2_HYPMA</name>
<comment type="caution">
    <text evidence="1">The sequence shown here is derived from an EMBL/GenBank/DDBJ whole genome shotgun (WGS) entry which is preliminary data.</text>
</comment>
<dbReference type="EMBL" id="LUEZ02000106">
    <property type="protein sequence ID" value="RDB18155.1"/>
    <property type="molecule type" value="Genomic_DNA"/>
</dbReference>
<accession>A0A369JCK2</accession>
<organism evidence="1 2">
    <name type="scientific">Hypsizygus marmoreus</name>
    <name type="common">White beech mushroom</name>
    <name type="synonym">Agaricus marmoreus</name>
    <dbReference type="NCBI Taxonomy" id="39966"/>
    <lineage>
        <taxon>Eukaryota</taxon>
        <taxon>Fungi</taxon>
        <taxon>Dikarya</taxon>
        <taxon>Basidiomycota</taxon>
        <taxon>Agaricomycotina</taxon>
        <taxon>Agaricomycetes</taxon>
        <taxon>Agaricomycetidae</taxon>
        <taxon>Agaricales</taxon>
        <taxon>Tricholomatineae</taxon>
        <taxon>Lyophyllaceae</taxon>
        <taxon>Hypsizygus</taxon>
    </lineage>
</organism>
<reference evidence="1" key="1">
    <citation type="submission" date="2018-04" db="EMBL/GenBank/DDBJ databases">
        <title>Whole genome sequencing of Hypsizygus marmoreus.</title>
        <authorList>
            <person name="Choi I.-G."/>
            <person name="Min B."/>
            <person name="Kim J.-G."/>
            <person name="Kim S."/>
            <person name="Oh Y.-L."/>
            <person name="Kong W.-S."/>
            <person name="Park H."/>
            <person name="Jeong J."/>
            <person name="Song E.-S."/>
        </authorList>
    </citation>
    <scope>NUCLEOTIDE SEQUENCE [LARGE SCALE GENOMIC DNA]</scope>
    <source>
        <strain evidence="1">51987-8</strain>
    </source>
</reference>
<dbReference type="Proteomes" id="UP000076154">
    <property type="component" value="Unassembled WGS sequence"/>
</dbReference>
<dbReference type="InParanoid" id="A0A369JCK2"/>
<gene>
    <name evidence="1" type="ORF">Hypma_000651</name>
</gene>
<dbReference type="AlphaFoldDB" id="A0A369JCK2"/>
<evidence type="ECO:0000313" key="1">
    <source>
        <dbReference type="EMBL" id="RDB18155.1"/>
    </source>
</evidence>
<protein>
    <submittedName>
        <fullName evidence="1">Uncharacterized protein</fullName>
    </submittedName>
</protein>
<proteinExistence type="predicted"/>
<sequence>MVTFALEISISTQIQINIHTTAEDLGYAVVLWTTKRARLDLRLPTPLRGIRRPCLHFATFHDTLWRKSVSNPSQFSETRIFSFGGQSEETGVLEARPALFKKIYNSPTSAKFEGHVYTLLRFMTRFGENRSATLRSSPKRRIFSFGGQSEETGVLEARPALFKKIYNSPTSAEFEGHVYTLLRFMTRFGENRSATLRSSPKRRIFSFGGQPEETGVLEARPALFKKIYNSPTSAEFEGHVYTLLLS</sequence>